<feature type="non-terminal residue" evidence="1">
    <location>
        <position position="178"/>
    </location>
</feature>
<reference evidence="1" key="1">
    <citation type="journal article" date="2010" name="Microbiol. Resour. Announc.">
        <title>Comparative genomics of the bacterial genus Listeria: Genome evolution is characterized by limited gene acquisition and limited gene loss.</title>
        <authorList>
            <person name="den Bakker H.C."/>
            <person name="Cummings C.A."/>
            <person name="Ferreira V."/>
            <person name="Vatta P."/>
            <person name="Orsi R.H."/>
            <person name="Degoricija L."/>
            <person name="Barker M."/>
            <person name="Petrauskene O."/>
            <person name="Furtado M.R."/>
            <person name="Wiedmann M."/>
        </authorList>
    </citation>
    <scope>NUCLEOTIDE SEQUENCE [LARGE SCALE GENOMIC DNA]</scope>
    <source>
        <strain evidence="1">FSL N1-067</strain>
    </source>
</reference>
<sequence length="178" mass="20719">MKFEVGERVQFIYAGKLRTGGIKKFTQGKGEVYAHIEVDDTQACVRVTTDNIAKLDQPEQQSEKIKKINEIMLELIHRKDMDILNDDDITKMLIEALNIVNTLDEPKPVVVPKFVADWIEYCEKHRWGLSEALEDTYENSCMPEEVTDWLADCHENQELFARAWMGDYEVGEPLYYVR</sequence>
<dbReference type="AlphaFoldDB" id="E3ZPT2"/>
<organism evidence="1">
    <name type="scientific">Listeria seeligeri FSL N1-067</name>
    <dbReference type="NCBI Taxonomy" id="702453"/>
    <lineage>
        <taxon>Bacteria</taxon>
        <taxon>Bacillati</taxon>
        <taxon>Bacillota</taxon>
        <taxon>Bacilli</taxon>
        <taxon>Bacillales</taxon>
        <taxon>Listeriaceae</taxon>
        <taxon>Listeria</taxon>
    </lineage>
</organism>
<dbReference type="OrthoDB" id="2366280at2"/>
<comment type="caution">
    <text evidence="1">The sequence shown here is derived from an EMBL/GenBank/DDBJ whole genome shotgun (WGS) entry which is preliminary data.</text>
</comment>
<dbReference type="InterPro" id="IPR012865">
    <property type="entry name" value="DUF1642"/>
</dbReference>
<dbReference type="Proteomes" id="UP000004302">
    <property type="component" value="Chromosome"/>
</dbReference>
<name>E3ZPT2_LISSE</name>
<dbReference type="HOGENOM" id="CLU_1513710_0_0_9"/>
<accession>E3ZPT2</accession>
<protein>
    <submittedName>
        <fullName evidence="1">Gp45</fullName>
    </submittedName>
</protein>
<dbReference type="EMBL" id="ADXJ01000576">
    <property type="protein sequence ID" value="EFS00367.1"/>
    <property type="molecule type" value="Genomic_DNA"/>
</dbReference>
<dbReference type="Pfam" id="PF07852">
    <property type="entry name" value="DUF1642"/>
    <property type="match status" value="1"/>
</dbReference>
<proteinExistence type="predicted"/>
<gene>
    <name evidence="1" type="ORF">NT03LS_1467</name>
</gene>
<evidence type="ECO:0000313" key="1">
    <source>
        <dbReference type="EMBL" id="EFS00367.1"/>
    </source>
</evidence>
<dbReference type="RefSeq" id="WP_003747257.1">
    <property type="nucleotide sequence ID" value="NZ_CM001051.1"/>
</dbReference>